<dbReference type="EMBL" id="JOKJ01000047">
    <property type="protein sequence ID" value="KEQ02614.1"/>
    <property type="molecule type" value="Genomic_DNA"/>
</dbReference>
<dbReference type="Proteomes" id="UP000052167">
    <property type="component" value="Unassembled WGS sequence"/>
</dbReference>
<proteinExistence type="predicted"/>
<accession>A0A922NWA8</accession>
<dbReference type="AlphaFoldDB" id="A0A922NWA8"/>
<keyword evidence="2" id="KW-1185">Reference proteome</keyword>
<organism evidence="1 2">
    <name type="scientific">Pseudorhizobium pelagicum</name>
    <dbReference type="NCBI Taxonomy" id="1509405"/>
    <lineage>
        <taxon>Bacteria</taxon>
        <taxon>Pseudomonadati</taxon>
        <taxon>Pseudomonadota</taxon>
        <taxon>Alphaproteobacteria</taxon>
        <taxon>Hyphomicrobiales</taxon>
        <taxon>Rhizobiaceae</taxon>
        <taxon>Rhizobium/Agrobacterium group</taxon>
        <taxon>Pseudorhizobium</taxon>
    </lineage>
</organism>
<evidence type="ECO:0000313" key="2">
    <source>
        <dbReference type="Proteomes" id="UP000052167"/>
    </source>
</evidence>
<protein>
    <submittedName>
        <fullName evidence="1">Uncharacterized protein</fullName>
    </submittedName>
</protein>
<evidence type="ECO:0000313" key="1">
    <source>
        <dbReference type="EMBL" id="KEQ02614.1"/>
    </source>
</evidence>
<sequence length="95" mass="10596">MMSYLFAFQIVPGSDDLLGYCITLEEAVTKAAAHRKQLIRSQALGDEDSPLHPPIALYQLDLHPITLELLLPVFNRQHDLPESLIAQMTQIGAIE</sequence>
<reference evidence="1 2" key="1">
    <citation type="submission" date="2014-06" db="EMBL/GenBank/DDBJ databases">
        <title>Rhizobium pelagicum/R2-400B4.</title>
        <authorList>
            <person name="Kimes N.E."/>
            <person name="Lopez-Perez M."/>
        </authorList>
    </citation>
    <scope>NUCLEOTIDE SEQUENCE [LARGE SCALE GENOMIC DNA]</scope>
    <source>
        <strain evidence="1 2">R2-400B4</strain>
    </source>
</reference>
<gene>
    <name evidence="1" type="ORF">GV68_20405</name>
</gene>
<comment type="caution">
    <text evidence="1">The sequence shown here is derived from an EMBL/GenBank/DDBJ whole genome shotgun (WGS) entry which is preliminary data.</text>
</comment>
<name>A0A922NWA8_9HYPH</name>